<name>A0ABV9HBS7_9MICO</name>
<dbReference type="PROSITE" id="PS00383">
    <property type="entry name" value="TYR_PHOSPHATASE_1"/>
    <property type="match status" value="1"/>
</dbReference>
<proteinExistence type="inferred from homology"/>
<evidence type="ECO:0000313" key="4">
    <source>
        <dbReference type="Proteomes" id="UP001596011"/>
    </source>
</evidence>
<dbReference type="InterPro" id="IPR029021">
    <property type="entry name" value="Prot-tyrosine_phosphatase-like"/>
</dbReference>
<dbReference type="Proteomes" id="UP001596011">
    <property type="component" value="Unassembled WGS sequence"/>
</dbReference>
<dbReference type="InterPro" id="IPR000387">
    <property type="entry name" value="Tyr_Pase_dom"/>
</dbReference>
<dbReference type="PANTHER" id="PTHR31126:SF1">
    <property type="entry name" value="TYROSINE SPECIFIC PROTEIN PHOSPHATASES DOMAIN-CONTAINING PROTEIN"/>
    <property type="match status" value="1"/>
</dbReference>
<evidence type="ECO:0000313" key="3">
    <source>
        <dbReference type="EMBL" id="MFC4627809.1"/>
    </source>
</evidence>
<reference evidence="4" key="1">
    <citation type="journal article" date="2019" name="Int. J. Syst. Evol. Microbiol.">
        <title>The Global Catalogue of Microorganisms (GCM) 10K type strain sequencing project: providing services to taxonomists for standard genome sequencing and annotation.</title>
        <authorList>
            <consortium name="The Broad Institute Genomics Platform"/>
            <consortium name="The Broad Institute Genome Sequencing Center for Infectious Disease"/>
            <person name="Wu L."/>
            <person name="Ma J."/>
        </authorList>
    </citation>
    <scope>NUCLEOTIDE SEQUENCE [LARGE SCALE GENOMIC DNA]</scope>
    <source>
        <strain evidence="4">CCUG 42722</strain>
    </source>
</reference>
<dbReference type="InterPro" id="IPR026893">
    <property type="entry name" value="Tyr/Ser_Pase_IphP-type"/>
</dbReference>
<dbReference type="Gene3D" id="3.90.190.10">
    <property type="entry name" value="Protein tyrosine phosphatase superfamily"/>
    <property type="match status" value="1"/>
</dbReference>
<keyword evidence="4" id="KW-1185">Reference proteome</keyword>
<feature type="domain" description="Tyrosine specific protein phosphatases" evidence="2">
    <location>
        <begin position="112"/>
        <end position="168"/>
    </location>
</feature>
<dbReference type="PANTHER" id="PTHR31126">
    <property type="entry name" value="TYROSINE-PROTEIN PHOSPHATASE"/>
    <property type="match status" value="1"/>
</dbReference>
<dbReference type="Pfam" id="PF13350">
    <property type="entry name" value="Y_phosphatase3"/>
    <property type="match status" value="1"/>
</dbReference>
<dbReference type="SUPFAM" id="SSF52799">
    <property type="entry name" value="(Phosphotyrosine protein) phosphatases II"/>
    <property type="match status" value="1"/>
</dbReference>
<comment type="similarity">
    <text evidence="1">Belongs to the protein-tyrosine phosphatase family.</text>
</comment>
<evidence type="ECO:0000259" key="2">
    <source>
        <dbReference type="PROSITE" id="PS50056"/>
    </source>
</evidence>
<dbReference type="EMBL" id="JBHSFI010000003">
    <property type="protein sequence ID" value="MFC4627809.1"/>
    <property type="molecule type" value="Genomic_DNA"/>
</dbReference>
<organism evidence="3 4">
    <name type="scientific">Promicromonospora alba</name>
    <dbReference type="NCBI Taxonomy" id="1616110"/>
    <lineage>
        <taxon>Bacteria</taxon>
        <taxon>Bacillati</taxon>
        <taxon>Actinomycetota</taxon>
        <taxon>Actinomycetes</taxon>
        <taxon>Micrococcales</taxon>
        <taxon>Promicromonosporaceae</taxon>
        <taxon>Promicromonospora</taxon>
    </lineage>
</organism>
<dbReference type="PROSITE" id="PS50056">
    <property type="entry name" value="TYR_PHOSPHATASE_2"/>
    <property type="match status" value="1"/>
</dbReference>
<protein>
    <submittedName>
        <fullName evidence="3">Tyrosine-protein phosphatase</fullName>
    </submittedName>
</protein>
<dbReference type="InterPro" id="IPR016130">
    <property type="entry name" value="Tyr_Pase_AS"/>
</dbReference>
<gene>
    <name evidence="3" type="ORF">ACFO6V_06150</name>
</gene>
<sequence length="237" mass="25573">MTDYTPLHLDWPGCLNVRDLGGLPLTGGGTVRERALVRSESPSFLTDDGVAAATAYGLSRIIDLRRPAELEEWPSRLAGLPSHLHLPVQAADDPIEGPWVTLYTGLLDRRPELFARAVAAVADAPEGPVLVHCAAGKDRTGLVVALALSLVGADLDALADDYELTNERLAPRYAERFEAADGAVPGREIPPTRHVILGALEHLRTRHGSIEAYLTRNGLTRGHTRALRARLTAPTPR</sequence>
<comment type="caution">
    <text evidence="3">The sequence shown here is derived from an EMBL/GenBank/DDBJ whole genome shotgun (WGS) entry which is preliminary data.</text>
</comment>
<dbReference type="RefSeq" id="WP_377133290.1">
    <property type="nucleotide sequence ID" value="NZ_JBHSFI010000003.1"/>
</dbReference>
<accession>A0ABV9HBS7</accession>
<evidence type="ECO:0000256" key="1">
    <source>
        <dbReference type="ARBA" id="ARBA00009580"/>
    </source>
</evidence>